<dbReference type="Proteomes" id="UP001630127">
    <property type="component" value="Unassembled WGS sequence"/>
</dbReference>
<keyword evidence="3" id="KW-1185">Reference proteome</keyword>
<organism evidence="2 3">
    <name type="scientific">Cinchona calisaya</name>
    <dbReference type="NCBI Taxonomy" id="153742"/>
    <lineage>
        <taxon>Eukaryota</taxon>
        <taxon>Viridiplantae</taxon>
        <taxon>Streptophyta</taxon>
        <taxon>Embryophyta</taxon>
        <taxon>Tracheophyta</taxon>
        <taxon>Spermatophyta</taxon>
        <taxon>Magnoliopsida</taxon>
        <taxon>eudicotyledons</taxon>
        <taxon>Gunneridae</taxon>
        <taxon>Pentapetalae</taxon>
        <taxon>asterids</taxon>
        <taxon>lamiids</taxon>
        <taxon>Gentianales</taxon>
        <taxon>Rubiaceae</taxon>
        <taxon>Cinchonoideae</taxon>
        <taxon>Cinchoneae</taxon>
        <taxon>Cinchona</taxon>
    </lineage>
</organism>
<dbReference type="AlphaFoldDB" id="A0ABD2ZFE3"/>
<gene>
    <name evidence="2" type="ORF">ACH5RR_023932</name>
</gene>
<dbReference type="PANTHER" id="PTHR33601:SF22">
    <property type="entry name" value="PROTEIN LITTLE ZIPPER 1"/>
    <property type="match status" value="1"/>
</dbReference>
<proteinExistence type="predicted"/>
<keyword evidence="1" id="KW-0175">Coiled coil</keyword>
<dbReference type="InterPro" id="IPR039312">
    <property type="entry name" value="ZPR"/>
</dbReference>
<evidence type="ECO:0000256" key="1">
    <source>
        <dbReference type="SAM" id="Coils"/>
    </source>
</evidence>
<accession>A0ABD2ZFE3</accession>
<evidence type="ECO:0000313" key="3">
    <source>
        <dbReference type="Proteomes" id="UP001630127"/>
    </source>
</evidence>
<dbReference type="PANTHER" id="PTHR33601">
    <property type="entry name" value="PROTEIN LITTLE ZIPPER 4"/>
    <property type="match status" value="1"/>
</dbReference>
<sequence>MSNLKSVHDPSYSTSSSRFQKIRPKVHVHRLNRSWKLLKKAKEMARAGKLKREMQFRNMKLYMQYKTISQENEKLQRKAMILLQENKILLSQFQKLRNPDCNTIIRTLNGDCSSYVSSTRN</sequence>
<feature type="coiled-coil region" evidence="1">
    <location>
        <begin position="58"/>
        <end position="92"/>
    </location>
</feature>
<evidence type="ECO:0000313" key="2">
    <source>
        <dbReference type="EMBL" id="KAL3517030.1"/>
    </source>
</evidence>
<dbReference type="EMBL" id="JBJUIK010000010">
    <property type="protein sequence ID" value="KAL3517030.1"/>
    <property type="molecule type" value="Genomic_DNA"/>
</dbReference>
<reference evidence="2 3" key="1">
    <citation type="submission" date="2024-11" db="EMBL/GenBank/DDBJ databases">
        <title>A near-complete genome assembly of Cinchona calisaya.</title>
        <authorList>
            <person name="Lian D.C."/>
            <person name="Zhao X.W."/>
            <person name="Wei L."/>
        </authorList>
    </citation>
    <scope>NUCLEOTIDE SEQUENCE [LARGE SCALE GENOMIC DNA]</scope>
    <source>
        <tissue evidence="2">Nenye</tissue>
    </source>
</reference>
<comment type="caution">
    <text evidence="2">The sequence shown here is derived from an EMBL/GenBank/DDBJ whole genome shotgun (WGS) entry which is preliminary data.</text>
</comment>
<name>A0ABD2ZFE3_9GENT</name>
<protein>
    <submittedName>
        <fullName evidence="2">Uncharacterized protein</fullName>
    </submittedName>
</protein>